<evidence type="ECO:0000313" key="4">
    <source>
        <dbReference type="Proteomes" id="UP000800094"/>
    </source>
</evidence>
<evidence type="ECO:0000256" key="1">
    <source>
        <dbReference type="SAM" id="MobiDB-lite"/>
    </source>
</evidence>
<feature type="compositionally biased region" description="Low complexity" evidence="1">
    <location>
        <begin position="161"/>
        <end position="175"/>
    </location>
</feature>
<feature type="region of interest" description="Disordered" evidence="1">
    <location>
        <begin position="102"/>
        <end position="187"/>
    </location>
</feature>
<dbReference type="GeneID" id="54588530"/>
<sequence>MVASRFIAIAFITAASASLVAESDVFTALLKRQEPGTPAYNCHDNCGTAITVSREGGDVCTNEIFLYDYQNCLQCAGPDNYNIWRYYGATLSTVAEGCGLDTEPLSGEQADVPEAMHPGDSASSSTPAPSSSTPTPTGESSAPVSETPAPTSEVPESTAEVTPSVTVSGSPTPSGNGTATFTSSAPPQQSVNAAANFGAVDNALVMLGAAVAGAMYGFGN</sequence>
<feature type="compositionally biased region" description="Low complexity" evidence="1">
    <location>
        <begin position="121"/>
        <end position="143"/>
    </location>
</feature>
<dbReference type="OrthoDB" id="4160690at2759"/>
<protein>
    <submittedName>
        <fullName evidence="3">Uncharacterized protein</fullName>
    </submittedName>
</protein>
<feature type="chain" id="PRO_5025589643" evidence="2">
    <location>
        <begin position="18"/>
        <end position="220"/>
    </location>
</feature>
<organism evidence="3 4">
    <name type="scientific">Trematosphaeria pertusa</name>
    <dbReference type="NCBI Taxonomy" id="390896"/>
    <lineage>
        <taxon>Eukaryota</taxon>
        <taxon>Fungi</taxon>
        <taxon>Dikarya</taxon>
        <taxon>Ascomycota</taxon>
        <taxon>Pezizomycotina</taxon>
        <taxon>Dothideomycetes</taxon>
        <taxon>Pleosporomycetidae</taxon>
        <taxon>Pleosporales</taxon>
        <taxon>Massarineae</taxon>
        <taxon>Trematosphaeriaceae</taxon>
        <taxon>Trematosphaeria</taxon>
    </lineage>
</organism>
<proteinExistence type="predicted"/>
<evidence type="ECO:0000313" key="3">
    <source>
        <dbReference type="EMBL" id="KAF2255282.1"/>
    </source>
</evidence>
<reference evidence="3" key="1">
    <citation type="journal article" date="2020" name="Stud. Mycol.">
        <title>101 Dothideomycetes genomes: a test case for predicting lifestyles and emergence of pathogens.</title>
        <authorList>
            <person name="Haridas S."/>
            <person name="Albert R."/>
            <person name="Binder M."/>
            <person name="Bloem J."/>
            <person name="Labutti K."/>
            <person name="Salamov A."/>
            <person name="Andreopoulos B."/>
            <person name="Baker S."/>
            <person name="Barry K."/>
            <person name="Bills G."/>
            <person name="Bluhm B."/>
            <person name="Cannon C."/>
            <person name="Castanera R."/>
            <person name="Culley D."/>
            <person name="Daum C."/>
            <person name="Ezra D."/>
            <person name="Gonzalez J."/>
            <person name="Henrissat B."/>
            <person name="Kuo A."/>
            <person name="Liang C."/>
            <person name="Lipzen A."/>
            <person name="Lutzoni F."/>
            <person name="Magnuson J."/>
            <person name="Mondo S."/>
            <person name="Nolan M."/>
            <person name="Ohm R."/>
            <person name="Pangilinan J."/>
            <person name="Park H.-J."/>
            <person name="Ramirez L."/>
            <person name="Alfaro M."/>
            <person name="Sun H."/>
            <person name="Tritt A."/>
            <person name="Yoshinaga Y."/>
            <person name="Zwiers L.-H."/>
            <person name="Turgeon B."/>
            <person name="Goodwin S."/>
            <person name="Spatafora J."/>
            <person name="Crous P."/>
            <person name="Grigoriev I."/>
        </authorList>
    </citation>
    <scope>NUCLEOTIDE SEQUENCE</scope>
    <source>
        <strain evidence="3">CBS 122368</strain>
    </source>
</reference>
<dbReference type="AlphaFoldDB" id="A0A6A6IZE3"/>
<keyword evidence="4" id="KW-1185">Reference proteome</keyword>
<dbReference type="Proteomes" id="UP000800094">
    <property type="component" value="Unassembled WGS sequence"/>
</dbReference>
<gene>
    <name evidence="3" type="ORF">BU26DRAFT_600816</name>
</gene>
<keyword evidence="2" id="KW-0732">Signal</keyword>
<name>A0A6A6IZE3_9PLEO</name>
<evidence type="ECO:0000256" key="2">
    <source>
        <dbReference type="SAM" id="SignalP"/>
    </source>
</evidence>
<feature type="signal peptide" evidence="2">
    <location>
        <begin position="1"/>
        <end position="17"/>
    </location>
</feature>
<accession>A0A6A6IZE3</accession>
<feature type="compositionally biased region" description="Polar residues" evidence="1">
    <location>
        <begin position="176"/>
        <end position="187"/>
    </location>
</feature>
<dbReference type="RefSeq" id="XP_033690286.1">
    <property type="nucleotide sequence ID" value="XM_033835200.1"/>
</dbReference>
<dbReference type="EMBL" id="ML987190">
    <property type="protein sequence ID" value="KAF2255282.1"/>
    <property type="molecule type" value="Genomic_DNA"/>
</dbReference>